<dbReference type="PROSITE" id="PS50850">
    <property type="entry name" value="MFS"/>
    <property type="match status" value="1"/>
</dbReference>
<protein>
    <submittedName>
        <fullName evidence="8">MFS transporter</fullName>
    </submittedName>
</protein>
<feature type="transmembrane region" description="Helical" evidence="6">
    <location>
        <begin position="44"/>
        <end position="64"/>
    </location>
</feature>
<organism evidence="8 9">
    <name type="scientific">Pseudorhizobium endolithicum</name>
    <dbReference type="NCBI Taxonomy" id="1191678"/>
    <lineage>
        <taxon>Bacteria</taxon>
        <taxon>Pseudomonadati</taxon>
        <taxon>Pseudomonadota</taxon>
        <taxon>Alphaproteobacteria</taxon>
        <taxon>Hyphomicrobiales</taxon>
        <taxon>Rhizobiaceae</taxon>
        <taxon>Rhizobium/Agrobacterium group</taxon>
        <taxon>Pseudorhizobium</taxon>
    </lineage>
</organism>
<comment type="subcellular location">
    <subcellularLocation>
        <location evidence="1">Membrane</location>
        <topology evidence="1">Multi-pass membrane protein</topology>
    </subcellularLocation>
</comment>
<dbReference type="Gene3D" id="1.20.1720.10">
    <property type="entry name" value="Multidrug resistance protein D"/>
    <property type="match status" value="1"/>
</dbReference>
<dbReference type="Proteomes" id="UP000606921">
    <property type="component" value="Unassembled WGS sequence"/>
</dbReference>
<feature type="transmembrane region" description="Helical" evidence="6">
    <location>
        <begin position="278"/>
        <end position="300"/>
    </location>
</feature>
<keyword evidence="4 6" id="KW-1133">Transmembrane helix</keyword>
<evidence type="ECO:0000256" key="6">
    <source>
        <dbReference type="SAM" id="Phobius"/>
    </source>
</evidence>
<evidence type="ECO:0000256" key="1">
    <source>
        <dbReference type="ARBA" id="ARBA00004141"/>
    </source>
</evidence>
<dbReference type="PROSITE" id="PS00216">
    <property type="entry name" value="SUGAR_TRANSPORT_1"/>
    <property type="match status" value="1"/>
</dbReference>
<dbReference type="Pfam" id="PF07690">
    <property type="entry name" value="MFS_1"/>
    <property type="match status" value="1"/>
</dbReference>
<evidence type="ECO:0000256" key="2">
    <source>
        <dbReference type="ARBA" id="ARBA00022448"/>
    </source>
</evidence>
<feature type="transmembrane region" description="Helical" evidence="6">
    <location>
        <begin position="340"/>
        <end position="366"/>
    </location>
</feature>
<evidence type="ECO:0000256" key="4">
    <source>
        <dbReference type="ARBA" id="ARBA00022989"/>
    </source>
</evidence>
<comment type="caution">
    <text evidence="8">The sequence shown here is derived from an EMBL/GenBank/DDBJ whole genome shotgun (WGS) entry which is preliminary data.</text>
</comment>
<feature type="domain" description="Major facilitator superfamily (MFS) profile" evidence="7">
    <location>
        <begin position="9"/>
        <end position="393"/>
    </location>
</feature>
<dbReference type="InterPro" id="IPR036259">
    <property type="entry name" value="MFS_trans_sf"/>
</dbReference>
<proteinExistence type="predicted"/>
<evidence type="ECO:0000259" key="7">
    <source>
        <dbReference type="PROSITE" id="PS50850"/>
    </source>
</evidence>
<evidence type="ECO:0000313" key="9">
    <source>
        <dbReference type="Proteomes" id="UP000606921"/>
    </source>
</evidence>
<feature type="transmembrane region" description="Helical" evidence="6">
    <location>
        <begin position="134"/>
        <end position="153"/>
    </location>
</feature>
<dbReference type="CDD" id="cd17320">
    <property type="entry name" value="MFS_MdfA_MDR_like"/>
    <property type="match status" value="1"/>
</dbReference>
<feature type="transmembrane region" description="Helical" evidence="6">
    <location>
        <begin position="372"/>
        <end position="392"/>
    </location>
</feature>
<feature type="transmembrane region" description="Helical" evidence="6">
    <location>
        <begin position="159"/>
        <end position="182"/>
    </location>
</feature>
<feature type="transmembrane region" description="Helical" evidence="6">
    <location>
        <begin position="306"/>
        <end position="328"/>
    </location>
</feature>
<evidence type="ECO:0000313" key="8">
    <source>
        <dbReference type="EMBL" id="CAD7052667.1"/>
    </source>
</evidence>
<evidence type="ECO:0000256" key="3">
    <source>
        <dbReference type="ARBA" id="ARBA00022692"/>
    </source>
</evidence>
<dbReference type="EMBL" id="CABFWF030000016">
    <property type="protein sequence ID" value="CAD7052667.1"/>
    <property type="molecule type" value="Genomic_DNA"/>
</dbReference>
<dbReference type="PANTHER" id="PTHR23502">
    <property type="entry name" value="MAJOR FACILITATOR SUPERFAMILY"/>
    <property type="match status" value="1"/>
</dbReference>
<dbReference type="SUPFAM" id="SSF103473">
    <property type="entry name" value="MFS general substrate transporter"/>
    <property type="match status" value="1"/>
</dbReference>
<keyword evidence="9" id="KW-1185">Reference proteome</keyword>
<reference evidence="8 9" key="1">
    <citation type="submission" date="2020-11" db="EMBL/GenBank/DDBJ databases">
        <authorList>
            <person name="Lassalle F."/>
        </authorList>
    </citation>
    <scope>NUCLEOTIDE SEQUENCE [LARGE SCALE GENOMIC DNA]</scope>
    <source>
        <strain evidence="8 9">JC140</strain>
    </source>
</reference>
<keyword evidence="2" id="KW-0813">Transport</keyword>
<dbReference type="RefSeq" id="WP_142593897.1">
    <property type="nucleotide sequence ID" value="NZ_CABFWF030000016.1"/>
</dbReference>
<gene>
    <name evidence="8" type="ORF">REJC140_01895</name>
</gene>
<sequence length="403" mass="42299">MTPSVTREHIVLYALLTSLTAVSIDALLPGLRQIASELAPAPPLSTQHVVSLFILGMVFGELFIGPLSDAIGRKRALVIGIGLYTVGTLVALFASSLEEVVAGRMLQGAGAAGPKIATRAMIRDQFEGEAMARIMSLLFSLFILVPMVAPVLGQGVIAFAGWRAVFAVYLVLALVMGTWLVLRQTETLPPERRIPFRPRVLLANASRILANRRVALLMAATGFVFGAQLLYLSIAADLFADLYKVHETFPLYFALLAGGIGLASYLNSRLVGRVGMDAMARFGFLGLTFAGLLMLTASIACDGRPPLMLLLLFGFAAFFAIGILFGNLNAIAMRSLGQVAGLGASMIASGSSLVASLFAVGLGPLYDGTTNVLAGGIVLAGATSLFLAELAARISDAPIAVAR</sequence>
<feature type="transmembrane region" description="Helical" evidence="6">
    <location>
        <begin position="76"/>
        <end position="95"/>
    </location>
</feature>
<keyword evidence="3 6" id="KW-0812">Transmembrane</keyword>
<accession>A0ABM8PWS4</accession>
<feature type="transmembrane region" description="Helical" evidence="6">
    <location>
        <begin position="248"/>
        <end position="266"/>
    </location>
</feature>
<keyword evidence="5 6" id="KW-0472">Membrane</keyword>
<evidence type="ECO:0000256" key="5">
    <source>
        <dbReference type="ARBA" id="ARBA00023136"/>
    </source>
</evidence>
<dbReference type="PANTHER" id="PTHR23502:SF132">
    <property type="entry name" value="POLYAMINE TRANSPORTER 2-RELATED"/>
    <property type="match status" value="1"/>
</dbReference>
<dbReference type="InterPro" id="IPR020846">
    <property type="entry name" value="MFS_dom"/>
</dbReference>
<feature type="transmembrane region" description="Helical" evidence="6">
    <location>
        <begin position="101"/>
        <end position="122"/>
    </location>
</feature>
<name>A0ABM8PWS4_9HYPH</name>
<dbReference type="InterPro" id="IPR005829">
    <property type="entry name" value="Sugar_transporter_CS"/>
</dbReference>
<feature type="transmembrane region" description="Helical" evidence="6">
    <location>
        <begin position="12"/>
        <end position="32"/>
    </location>
</feature>
<dbReference type="InterPro" id="IPR011701">
    <property type="entry name" value="MFS"/>
</dbReference>
<feature type="transmembrane region" description="Helical" evidence="6">
    <location>
        <begin position="214"/>
        <end position="236"/>
    </location>
</feature>